<protein>
    <submittedName>
        <fullName evidence="3">tRNA guanosine(34) transglycosylase Tgt</fullName>
    </submittedName>
</protein>
<reference evidence="4" key="1">
    <citation type="submission" date="2017-09" db="EMBL/GenBank/DDBJ databases">
        <title>Depth-based differentiation of microbial function through sediment-hosted aquifers and enrichment of novel symbionts in the deep terrestrial subsurface.</title>
        <authorList>
            <person name="Probst A.J."/>
            <person name="Ladd B."/>
            <person name="Jarett J.K."/>
            <person name="Geller-Mcgrath D.E."/>
            <person name="Sieber C.M.K."/>
            <person name="Emerson J.B."/>
            <person name="Anantharaman K."/>
            <person name="Thomas B.C."/>
            <person name="Malmstrom R."/>
            <person name="Stieglmeier M."/>
            <person name="Klingl A."/>
            <person name="Woyke T."/>
            <person name="Ryan C.M."/>
            <person name="Banfield J.F."/>
        </authorList>
    </citation>
    <scope>NUCLEOTIDE SEQUENCE [LARGE SCALE GENOMIC DNA]</scope>
</reference>
<organism evidence="3 4">
    <name type="scientific">Candidatus Berkelbacteria bacterium CG08_land_8_20_14_0_20_39_8</name>
    <dbReference type="NCBI Taxonomy" id="1974511"/>
    <lineage>
        <taxon>Bacteria</taxon>
        <taxon>Candidatus Berkelbacteria</taxon>
    </lineage>
</organism>
<dbReference type="Proteomes" id="UP000229896">
    <property type="component" value="Unassembled WGS sequence"/>
</dbReference>
<comment type="caution">
    <text evidence="3">The sequence shown here is derived from an EMBL/GenBank/DDBJ whole genome shotgun (WGS) entry which is preliminary data.</text>
</comment>
<dbReference type="PANTHER" id="PTHR46499">
    <property type="entry name" value="QUEUINE TRNA-RIBOSYLTRANSFERASE"/>
    <property type="match status" value="1"/>
</dbReference>
<accession>A0A2M6YCF3</accession>
<dbReference type="InterPro" id="IPR036511">
    <property type="entry name" value="TGT-like_sf"/>
</dbReference>
<evidence type="ECO:0000313" key="4">
    <source>
        <dbReference type="Proteomes" id="UP000229896"/>
    </source>
</evidence>
<evidence type="ECO:0000256" key="1">
    <source>
        <dbReference type="ARBA" id="ARBA00022694"/>
    </source>
</evidence>
<evidence type="ECO:0000259" key="2">
    <source>
        <dbReference type="Pfam" id="PF01702"/>
    </source>
</evidence>
<name>A0A2M6YCF3_9BACT</name>
<dbReference type="InterPro" id="IPR050076">
    <property type="entry name" value="ArchSynthase1/Queuine_TRR"/>
</dbReference>
<dbReference type="NCBIfam" id="TIGR00449">
    <property type="entry name" value="tgt_general"/>
    <property type="match status" value="1"/>
</dbReference>
<feature type="non-terminal residue" evidence="3">
    <location>
        <position position="113"/>
    </location>
</feature>
<dbReference type="Gene3D" id="3.20.20.105">
    <property type="entry name" value="Queuine tRNA-ribosyltransferase-like"/>
    <property type="match status" value="1"/>
</dbReference>
<dbReference type="SUPFAM" id="SSF51713">
    <property type="entry name" value="tRNA-guanine transglycosylase"/>
    <property type="match status" value="1"/>
</dbReference>
<dbReference type="GO" id="GO:0005829">
    <property type="term" value="C:cytosol"/>
    <property type="evidence" value="ECO:0007669"/>
    <property type="project" value="TreeGrafter"/>
</dbReference>
<dbReference type="PANTHER" id="PTHR46499:SF1">
    <property type="entry name" value="QUEUINE TRNA-RIBOSYLTRANSFERASE"/>
    <property type="match status" value="1"/>
</dbReference>
<dbReference type="EMBL" id="PEXI01000047">
    <property type="protein sequence ID" value="PIU24375.1"/>
    <property type="molecule type" value="Genomic_DNA"/>
</dbReference>
<evidence type="ECO:0000313" key="3">
    <source>
        <dbReference type="EMBL" id="PIU24375.1"/>
    </source>
</evidence>
<proteinExistence type="predicted"/>
<feature type="domain" description="tRNA-guanine(15) transglycosylase-like" evidence="2">
    <location>
        <begin position="14"/>
        <end position="107"/>
    </location>
</feature>
<sequence>MKFTINKISGTSSLRTGAIETPRGIIQTPIFMPVGTVGAVKTVAPWELRELGAEIILGNTYHLYLRPGEKLIEKFGGLAEFNRWRGPILTDSGGFQVFSLGGKKQIIDNEKRI</sequence>
<dbReference type="InterPro" id="IPR002616">
    <property type="entry name" value="tRNA_ribo_trans-like"/>
</dbReference>
<keyword evidence="1" id="KW-0819">tRNA processing</keyword>
<dbReference type="Pfam" id="PF01702">
    <property type="entry name" value="TGT"/>
    <property type="match status" value="1"/>
</dbReference>
<dbReference type="AlphaFoldDB" id="A0A2M6YCF3"/>
<dbReference type="GO" id="GO:0008616">
    <property type="term" value="P:tRNA queuosine(34) biosynthetic process"/>
    <property type="evidence" value="ECO:0007669"/>
    <property type="project" value="TreeGrafter"/>
</dbReference>
<gene>
    <name evidence="3" type="ORF">COT12_01435</name>
</gene>